<evidence type="ECO:0000313" key="2">
    <source>
        <dbReference type="EMBL" id="KUM46896.1"/>
    </source>
</evidence>
<proteinExistence type="predicted"/>
<evidence type="ECO:0000256" key="1">
    <source>
        <dbReference type="SAM" id="MobiDB-lite"/>
    </source>
</evidence>
<accession>A0A124GMV6</accession>
<name>A0A124GMV6_PICGL</name>
<organism evidence="2">
    <name type="scientific">Picea glauca</name>
    <name type="common">White spruce</name>
    <name type="synonym">Pinus glauca</name>
    <dbReference type="NCBI Taxonomy" id="3330"/>
    <lineage>
        <taxon>Eukaryota</taxon>
        <taxon>Viridiplantae</taxon>
        <taxon>Streptophyta</taxon>
        <taxon>Embryophyta</taxon>
        <taxon>Tracheophyta</taxon>
        <taxon>Spermatophyta</taxon>
        <taxon>Pinopsida</taxon>
        <taxon>Pinidae</taxon>
        <taxon>Conifers I</taxon>
        <taxon>Pinales</taxon>
        <taxon>Pinaceae</taxon>
        <taxon>Picea</taxon>
    </lineage>
</organism>
<gene>
    <name evidence="2" type="ORF">ABT39_MTgene6351</name>
</gene>
<dbReference type="AlphaFoldDB" id="A0A124GMV6"/>
<protein>
    <submittedName>
        <fullName evidence="2">Uncharacterized protein</fullName>
    </submittedName>
</protein>
<keyword evidence="2" id="KW-0496">Mitochondrion</keyword>
<feature type="compositionally biased region" description="Low complexity" evidence="1">
    <location>
        <begin position="41"/>
        <end position="56"/>
    </location>
</feature>
<reference evidence="2" key="1">
    <citation type="journal article" date="2015" name="Genome Biol. Evol.">
        <title>Organellar Genomes of White Spruce (Picea glauca): Assembly and Annotation.</title>
        <authorList>
            <person name="Jackman S.D."/>
            <person name="Warren R.L."/>
            <person name="Gibb E.A."/>
            <person name="Vandervalk B.P."/>
            <person name="Mohamadi H."/>
            <person name="Chu J."/>
            <person name="Raymond A."/>
            <person name="Pleasance S."/>
            <person name="Coope R."/>
            <person name="Wildung M.R."/>
            <person name="Ritland C.E."/>
            <person name="Bousquet J."/>
            <person name="Jones S.J."/>
            <person name="Bohlmann J."/>
            <person name="Birol I."/>
        </authorList>
    </citation>
    <scope>NUCLEOTIDE SEQUENCE [LARGE SCALE GENOMIC DNA]</scope>
    <source>
        <tissue evidence="2">Flushing bud</tissue>
    </source>
</reference>
<sequence>MKEIREKEIGAQRFLHQSIRAASSPTAPFSADPFLFHAGYASSPSDPRSADPANPSHPARRRLSNLWGGGDA</sequence>
<geneLocation type="mitochondrion" evidence="2"/>
<comment type="caution">
    <text evidence="2">The sequence shown here is derived from an EMBL/GenBank/DDBJ whole genome shotgun (WGS) entry which is preliminary data.</text>
</comment>
<dbReference type="EMBL" id="LKAM01000009">
    <property type="protein sequence ID" value="KUM46896.1"/>
    <property type="molecule type" value="Genomic_DNA"/>
</dbReference>
<feature type="region of interest" description="Disordered" evidence="1">
    <location>
        <begin position="40"/>
        <end position="72"/>
    </location>
</feature>